<dbReference type="PROSITE" id="PS50106">
    <property type="entry name" value="PDZ"/>
    <property type="match status" value="1"/>
</dbReference>
<keyword evidence="4" id="KW-1185">Reference proteome</keyword>
<dbReference type="SMART" id="SM00735">
    <property type="entry name" value="ZM"/>
    <property type="match status" value="1"/>
</dbReference>
<feature type="domain" description="PDZ" evidence="2">
    <location>
        <begin position="8"/>
        <end position="83"/>
    </location>
</feature>
<reference evidence="5" key="1">
    <citation type="submission" date="2017-02" db="UniProtKB">
        <authorList>
            <consortium name="WormBaseParasite"/>
        </authorList>
    </citation>
    <scope>IDENTIFICATION</scope>
</reference>
<sequence length="200" mass="22055">MAQAEVVTVRMSRGNTETPWGFDIIPPVQISNVIGGSLADRAGLLNGDNLVELEGYEKPDYHLAKQLLAKAEHKIELVVHRDVGHSVRIWKPSVTDNTEFSRFQHSVHNVTSESKNKTQGPPPPPPPPGASPVKVSLEHHPQLLRFQAGINIPGFNVKAQPYGTRQEVKHLQYNSPMPLYSPQSAAEQYLQQTGGLFGTE</sequence>
<feature type="region of interest" description="Disordered" evidence="1">
    <location>
        <begin position="107"/>
        <end position="134"/>
    </location>
</feature>
<dbReference type="STRING" id="51028.A0A0N4UWY8"/>
<evidence type="ECO:0000313" key="3">
    <source>
        <dbReference type="EMBL" id="VDD86589.1"/>
    </source>
</evidence>
<dbReference type="InterPro" id="IPR001478">
    <property type="entry name" value="PDZ"/>
</dbReference>
<dbReference type="EMBL" id="UXUI01007258">
    <property type="protein sequence ID" value="VDD86589.1"/>
    <property type="molecule type" value="Genomic_DNA"/>
</dbReference>
<evidence type="ECO:0000313" key="5">
    <source>
        <dbReference type="WBParaSite" id="EVEC_0000202401-mRNA-1"/>
    </source>
</evidence>
<dbReference type="OrthoDB" id="44841at2759"/>
<gene>
    <name evidence="3" type="ORF">EVEC_LOCUS1732</name>
</gene>
<dbReference type="Gene3D" id="2.30.42.10">
    <property type="match status" value="1"/>
</dbReference>
<evidence type="ECO:0000259" key="2">
    <source>
        <dbReference type="PROSITE" id="PS50106"/>
    </source>
</evidence>
<name>A0A0N4UWY8_ENTVE</name>
<evidence type="ECO:0000313" key="4">
    <source>
        <dbReference type="Proteomes" id="UP000274131"/>
    </source>
</evidence>
<protein>
    <submittedName>
        <fullName evidence="5">PDZ domain-containing protein</fullName>
    </submittedName>
</protein>
<dbReference type="InterPro" id="IPR036034">
    <property type="entry name" value="PDZ_sf"/>
</dbReference>
<dbReference type="Proteomes" id="UP000274131">
    <property type="component" value="Unassembled WGS sequence"/>
</dbReference>
<dbReference type="SMART" id="SM00228">
    <property type="entry name" value="PDZ"/>
    <property type="match status" value="1"/>
</dbReference>
<dbReference type="WBParaSite" id="EVEC_0000202401-mRNA-1">
    <property type="protein sequence ID" value="EVEC_0000202401-mRNA-1"/>
    <property type="gene ID" value="EVEC_0000202401"/>
</dbReference>
<feature type="compositionally biased region" description="Polar residues" evidence="1">
    <location>
        <begin position="107"/>
        <end position="119"/>
    </location>
</feature>
<dbReference type="SUPFAM" id="SSF50156">
    <property type="entry name" value="PDZ domain-like"/>
    <property type="match status" value="1"/>
</dbReference>
<reference evidence="3 4" key="2">
    <citation type="submission" date="2018-10" db="EMBL/GenBank/DDBJ databases">
        <authorList>
            <consortium name="Pathogen Informatics"/>
        </authorList>
    </citation>
    <scope>NUCLEOTIDE SEQUENCE [LARGE SCALE GENOMIC DNA]</scope>
</reference>
<evidence type="ECO:0000256" key="1">
    <source>
        <dbReference type="SAM" id="MobiDB-lite"/>
    </source>
</evidence>
<accession>A0A0N4UWY8</accession>
<dbReference type="AlphaFoldDB" id="A0A0N4UWY8"/>
<feature type="compositionally biased region" description="Pro residues" evidence="1">
    <location>
        <begin position="120"/>
        <end position="130"/>
    </location>
</feature>
<organism evidence="5">
    <name type="scientific">Enterobius vermicularis</name>
    <name type="common">Human pinworm</name>
    <dbReference type="NCBI Taxonomy" id="51028"/>
    <lineage>
        <taxon>Eukaryota</taxon>
        <taxon>Metazoa</taxon>
        <taxon>Ecdysozoa</taxon>
        <taxon>Nematoda</taxon>
        <taxon>Chromadorea</taxon>
        <taxon>Rhabditida</taxon>
        <taxon>Spirurina</taxon>
        <taxon>Oxyuridomorpha</taxon>
        <taxon>Oxyuroidea</taxon>
        <taxon>Oxyuridae</taxon>
        <taxon>Enterobius</taxon>
    </lineage>
</organism>
<proteinExistence type="predicted"/>
<dbReference type="InterPro" id="IPR006643">
    <property type="entry name" value="Zasp-like_motif"/>
</dbReference>